<feature type="binding site" evidence="10">
    <location>
        <position position="166"/>
    </location>
    <ligand>
        <name>substrate</name>
    </ligand>
</feature>
<keyword evidence="4 10" id="KW-0441">Lipid A biosynthesis</keyword>
<dbReference type="Proteomes" id="UP001157353">
    <property type="component" value="Unassembled WGS sequence"/>
</dbReference>
<dbReference type="InterPro" id="IPR010138">
    <property type="entry name" value="UDP-diacylglucosamine_Hdrlase"/>
</dbReference>
<dbReference type="InterPro" id="IPR004843">
    <property type="entry name" value="Calcineurin-like_PHP"/>
</dbReference>
<dbReference type="SUPFAM" id="SSF56300">
    <property type="entry name" value="Metallo-dependent phosphatases"/>
    <property type="match status" value="1"/>
</dbReference>
<keyword evidence="7 10" id="KW-0443">Lipid metabolism</keyword>
<evidence type="ECO:0000256" key="6">
    <source>
        <dbReference type="ARBA" id="ARBA00022801"/>
    </source>
</evidence>
<dbReference type="EMBL" id="BSPQ01000013">
    <property type="protein sequence ID" value="GLS91326.1"/>
    <property type="molecule type" value="Genomic_DNA"/>
</dbReference>
<comment type="function">
    <text evidence="10">Hydrolyzes the pyrophosphate bond of UDP-2,3-diacylglucosamine to yield 2,3-diacylglucosamine 1-phosphate (lipid X) and UMP by catalyzing the attack of water at the alpha-P atom. Involved in the biosynthesis of lipid A, a phosphorylated glycolipid that anchors the lipopolysaccharide to the outer membrane of the cell.</text>
</comment>
<feature type="binding site" evidence="10">
    <location>
        <position position="116"/>
    </location>
    <ligand>
        <name>Mn(2+)</name>
        <dbReference type="ChEBI" id="CHEBI:29035"/>
        <label>2</label>
    </ligand>
</feature>
<protein>
    <recommendedName>
        <fullName evidence="10">UDP-2,3-diacylglucosamine hydrolase</fullName>
        <ecNumber evidence="10">3.6.1.54</ecNumber>
    </recommendedName>
    <alternativeName>
        <fullName evidence="10">UDP-2,3-diacylglucosamine diphosphatase</fullName>
    </alternativeName>
</protein>
<evidence type="ECO:0000256" key="3">
    <source>
        <dbReference type="ARBA" id="ARBA00022519"/>
    </source>
</evidence>
<proteinExistence type="inferred from homology"/>
<dbReference type="InterPro" id="IPR029052">
    <property type="entry name" value="Metallo-depent_PP-like"/>
</dbReference>
<dbReference type="Gene3D" id="3.60.21.10">
    <property type="match status" value="1"/>
</dbReference>
<feature type="binding site" evidence="10">
    <location>
        <position position="199"/>
    </location>
    <ligand>
        <name>Mn(2+)</name>
        <dbReference type="ChEBI" id="CHEBI:29035"/>
        <label>1</label>
    </ligand>
</feature>
<gene>
    <name evidence="10 12" type="primary">lpxH</name>
    <name evidence="12" type="ORF">GCM10007916_23950</name>
</gene>
<evidence type="ECO:0000256" key="7">
    <source>
        <dbReference type="ARBA" id="ARBA00023098"/>
    </source>
</evidence>
<dbReference type="RefSeq" id="WP_284204446.1">
    <property type="nucleotide sequence ID" value="NZ_BSPQ01000013.1"/>
</dbReference>
<dbReference type="PANTHER" id="PTHR34990">
    <property type="entry name" value="UDP-2,3-DIACYLGLUCOSAMINE HYDROLASE-RELATED"/>
    <property type="match status" value="1"/>
</dbReference>
<dbReference type="HAMAP" id="MF_00575">
    <property type="entry name" value="LpxH"/>
    <property type="match status" value="1"/>
</dbReference>
<evidence type="ECO:0000256" key="4">
    <source>
        <dbReference type="ARBA" id="ARBA00022556"/>
    </source>
</evidence>
<dbReference type="Pfam" id="PF00149">
    <property type="entry name" value="Metallophos"/>
    <property type="match status" value="1"/>
</dbReference>
<organism evidence="12 13">
    <name type="scientific">Psychromonas marina</name>
    <dbReference type="NCBI Taxonomy" id="88364"/>
    <lineage>
        <taxon>Bacteria</taxon>
        <taxon>Pseudomonadati</taxon>
        <taxon>Pseudomonadota</taxon>
        <taxon>Gammaproteobacteria</taxon>
        <taxon>Alteromonadales</taxon>
        <taxon>Psychromonadaceae</taxon>
        <taxon>Psychromonas</taxon>
    </lineage>
</organism>
<keyword evidence="9 10" id="KW-0464">Manganese</keyword>
<evidence type="ECO:0000256" key="10">
    <source>
        <dbReference type="HAMAP-Rule" id="MF_00575"/>
    </source>
</evidence>
<reference evidence="13" key="1">
    <citation type="journal article" date="2019" name="Int. J. Syst. Evol. Microbiol.">
        <title>The Global Catalogue of Microorganisms (GCM) 10K type strain sequencing project: providing services to taxonomists for standard genome sequencing and annotation.</title>
        <authorList>
            <consortium name="The Broad Institute Genomics Platform"/>
            <consortium name="The Broad Institute Genome Sequencing Center for Infectious Disease"/>
            <person name="Wu L."/>
            <person name="Ma J."/>
        </authorList>
    </citation>
    <scope>NUCLEOTIDE SEQUENCE [LARGE SCALE GENOMIC DNA]</scope>
    <source>
        <strain evidence="13">NBRC 103166</strain>
    </source>
</reference>
<dbReference type="NCBIfam" id="TIGR01854">
    <property type="entry name" value="lipid_A_lpxH"/>
    <property type="match status" value="1"/>
</dbReference>
<evidence type="ECO:0000256" key="9">
    <source>
        <dbReference type="ARBA" id="ARBA00023211"/>
    </source>
</evidence>
<evidence type="ECO:0000313" key="13">
    <source>
        <dbReference type="Proteomes" id="UP001157353"/>
    </source>
</evidence>
<dbReference type="CDD" id="cd07398">
    <property type="entry name" value="MPP_YbbF-LpxH"/>
    <property type="match status" value="1"/>
</dbReference>
<keyword evidence="5 10" id="KW-0479">Metal-binding</keyword>
<feature type="binding site" evidence="10">
    <location>
        <position position="197"/>
    </location>
    <ligand>
        <name>substrate</name>
    </ligand>
</feature>
<feature type="binding site" evidence="10">
    <location>
        <position position="42"/>
    </location>
    <ligand>
        <name>Mn(2+)</name>
        <dbReference type="ChEBI" id="CHEBI:29035"/>
        <label>1</label>
    </ligand>
</feature>
<dbReference type="InterPro" id="IPR043461">
    <property type="entry name" value="LpxH-like"/>
</dbReference>
<keyword evidence="2 10" id="KW-0444">Lipid biosynthesis</keyword>
<feature type="binding site" evidence="10">
    <location>
        <position position="81"/>
    </location>
    <ligand>
        <name>Mn(2+)</name>
        <dbReference type="ChEBI" id="CHEBI:29035"/>
        <label>2</label>
    </ligand>
</feature>
<feature type="binding site" evidence="10">
    <location>
        <position position="169"/>
    </location>
    <ligand>
        <name>substrate</name>
    </ligand>
</feature>
<comment type="subcellular location">
    <subcellularLocation>
        <location evidence="10">Cell inner membrane</location>
        <topology evidence="10">Peripheral membrane protein</topology>
        <orientation evidence="10">Cytoplasmic side</orientation>
    </subcellularLocation>
</comment>
<feature type="domain" description="Calcineurin-like phosphoesterase" evidence="11">
    <location>
        <begin position="2"/>
        <end position="200"/>
    </location>
</feature>
<accession>A0ABQ6E1T7</accession>
<feature type="binding site" evidence="10">
    <location>
        <position position="124"/>
    </location>
    <ligand>
        <name>substrate</name>
    </ligand>
</feature>
<dbReference type="PANTHER" id="PTHR34990:SF1">
    <property type="entry name" value="UDP-2,3-DIACYLGLUCOSAMINE HYDROLASE"/>
    <property type="match status" value="1"/>
</dbReference>
<keyword evidence="8 10" id="KW-0472">Membrane</keyword>
<comment type="catalytic activity">
    <reaction evidence="10">
        <text>UDP-2-N,3-O-bis[(3R)-3-hydroxytetradecanoyl]-alpha-D-glucosamine + H2O = 2-N,3-O-bis[(3R)-3-hydroxytetradecanoyl]-alpha-D-glucosaminyl 1-phosphate + UMP + 2 H(+)</text>
        <dbReference type="Rhea" id="RHEA:25213"/>
        <dbReference type="ChEBI" id="CHEBI:15377"/>
        <dbReference type="ChEBI" id="CHEBI:15378"/>
        <dbReference type="ChEBI" id="CHEBI:57865"/>
        <dbReference type="ChEBI" id="CHEBI:57957"/>
        <dbReference type="ChEBI" id="CHEBI:78847"/>
        <dbReference type="EC" id="3.6.1.54"/>
    </reaction>
</comment>
<comment type="cofactor">
    <cofactor evidence="10">
        <name>Mn(2+)</name>
        <dbReference type="ChEBI" id="CHEBI:29035"/>
    </cofactor>
    <text evidence="10">Binds 2 Mn(2+) ions per subunit in a binuclear metal center.</text>
</comment>
<feature type="binding site" evidence="10">
    <location>
        <position position="42"/>
    </location>
    <ligand>
        <name>Mn(2+)</name>
        <dbReference type="ChEBI" id="CHEBI:29035"/>
        <label>2</label>
    </ligand>
</feature>
<comment type="caution">
    <text evidence="12">The sequence shown here is derived from an EMBL/GenBank/DDBJ whole genome shotgun (WGS) entry which is preliminary data.</text>
</comment>
<dbReference type="NCBIfam" id="NF003743">
    <property type="entry name" value="PRK05340.1"/>
    <property type="match status" value="1"/>
</dbReference>
<evidence type="ECO:0000256" key="1">
    <source>
        <dbReference type="ARBA" id="ARBA00022475"/>
    </source>
</evidence>
<dbReference type="GO" id="GO:0016787">
    <property type="term" value="F:hydrolase activity"/>
    <property type="evidence" value="ECO:0007669"/>
    <property type="project" value="UniProtKB-KW"/>
</dbReference>
<keyword evidence="1 10" id="KW-1003">Cell membrane</keyword>
<name>A0ABQ6E1T7_9GAMM</name>
<feature type="binding site" evidence="10">
    <location>
        <position position="11"/>
    </location>
    <ligand>
        <name>Mn(2+)</name>
        <dbReference type="ChEBI" id="CHEBI:29035"/>
        <label>1</label>
    </ligand>
</feature>
<sequence length="243" mass="28428">MMKTLFIADLHLSEQHPKITQALYTFLEKNKTDIDALYILGDLFEVWIGDDEHTPLMDEVAEQLSQYSSINGVPIYYIHGNRDFMIGKRYAKQSSMQLLPEHYELDLYGTSTLLMHGDTLCLADKNYQKMRKVIHNPVLQFIFNLLPLHFRKKIGWKIRTASQSKKVHKNNNMMGVTQSEVERLLVKHNCTTLIHGHTHQVAKHQFDINGHSHQRIDVGDWYHKFSYLEVTKESVELHIEKVE</sequence>
<feature type="binding site" evidence="10">
    <location>
        <position position="9"/>
    </location>
    <ligand>
        <name>Mn(2+)</name>
        <dbReference type="ChEBI" id="CHEBI:29035"/>
        <label>1</label>
    </ligand>
</feature>
<feature type="binding site" evidence="10">
    <location>
        <position position="162"/>
    </location>
    <ligand>
        <name>substrate</name>
    </ligand>
</feature>
<keyword evidence="6 10" id="KW-0378">Hydrolase</keyword>
<feature type="binding site" evidence="10">
    <location>
        <position position="197"/>
    </location>
    <ligand>
        <name>Mn(2+)</name>
        <dbReference type="ChEBI" id="CHEBI:29035"/>
        <label>2</label>
    </ligand>
</feature>
<evidence type="ECO:0000256" key="8">
    <source>
        <dbReference type="ARBA" id="ARBA00023136"/>
    </source>
</evidence>
<evidence type="ECO:0000313" key="12">
    <source>
        <dbReference type="EMBL" id="GLS91326.1"/>
    </source>
</evidence>
<keyword evidence="3 10" id="KW-0997">Cell inner membrane</keyword>
<comment type="pathway">
    <text evidence="10">Glycolipid biosynthesis; lipid IV(A) biosynthesis; lipid IV(A) from (3R)-3-hydroxytetradecanoyl-[acyl-carrier-protein] and UDP-N-acetyl-alpha-D-glucosamine: step 4/6.</text>
</comment>
<comment type="similarity">
    <text evidence="10">Belongs to the LpxH family.</text>
</comment>
<keyword evidence="13" id="KW-1185">Reference proteome</keyword>
<evidence type="ECO:0000256" key="5">
    <source>
        <dbReference type="ARBA" id="ARBA00022723"/>
    </source>
</evidence>
<evidence type="ECO:0000256" key="2">
    <source>
        <dbReference type="ARBA" id="ARBA00022516"/>
    </source>
</evidence>
<evidence type="ECO:0000259" key="11">
    <source>
        <dbReference type="Pfam" id="PF00149"/>
    </source>
</evidence>
<dbReference type="EC" id="3.6.1.54" evidence="10"/>
<feature type="binding site" evidence="10">
    <location>
        <begin position="81"/>
        <end position="82"/>
    </location>
    <ligand>
        <name>substrate</name>
    </ligand>
</feature>